<dbReference type="EMBL" id="JAQQWN010000003">
    <property type="protein sequence ID" value="KAK8091840.1"/>
    <property type="molecule type" value="Genomic_DNA"/>
</dbReference>
<dbReference type="Proteomes" id="UP001433268">
    <property type="component" value="Unassembled WGS sequence"/>
</dbReference>
<sequence length="152" mass="17079">MARRKKVILSIALGLGAVSGAVAIYKTSTLLTLIDPDFTCLCPPCPHLLETRRLIRNDDLNHRCHVPHNHLDVRDFTRIEGNTIVIASSIPVLQPLLNKICQTRTGGRQNTARWKYYMALFSGKAKLATAIQRRIREHEQLSDSGPRQIDSV</sequence>
<keyword evidence="2" id="KW-1185">Reference proteome</keyword>
<reference evidence="1 2" key="1">
    <citation type="submission" date="2023-01" db="EMBL/GenBank/DDBJ databases">
        <title>Analysis of 21 Apiospora genomes using comparative genomics revels a genus with tremendous synthesis potential of carbohydrate active enzymes and secondary metabolites.</title>
        <authorList>
            <person name="Sorensen T."/>
        </authorList>
    </citation>
    <scope>NUCLEOTIDE SEQUENCE [LARGE SCALE GENOMIC DNA]</scope>
    <source>
        <strain evidence="1 2">CBS 114990</strain>
    </source>
</reference>
<dbReference type="RefSeq" id="XP_066673812.1">
    <property type="nucleotide sequence ID" value="XM_066806516.1"/>
</dbReference>
<accession>A0ABR1X8Q7</accession>
<evidence type="ECO:0000313" key="2">
    <source>
        <dbReference type="Proteomes" id="UP001433268"/>
    </source>
</evidence>
<name>A0ABR1X8Q7_9PEZI</name>
<proteinExistence type="predicted"/>
<gene>
    <name evidence="1" type="ORF">PG997_002201</name>
</gene>
<protein>
    <submittedName>
        <fullName evidence="1">Uncharacterized protein</fullName>
    </submittedName>
</protein>
<evidence type="ECO:0000313" key="1">
    <source>
        <dbReference type="EMBL" id="KAK8091840.1"/>
    </source>
</evidence>
<organism evidence="1 2">
    <name type="scientific">Apiospora hydei</name>
    <dbReference type="NCBI Taxonomy" id="1337664"/>
    <lineage>
        <taxon>Eukaryota</taxon>
        <taxon>Fungi</taxon>
        <taxon>Dikarya</taxon>
        <taxon>Ascomycota</taxon>
        <taxon>Pezizomycotina</taxon>
        <taxon>Sordariomycetes</taxon>
        <taxon>Xylariomycetidae</taxon>
        <taxon>Amphisphaeriales</taxon>
        <taxon>Apiosporaceae</taxon>
        <taxon>Apiospora</taxon>
    </lineage>
</organism>
<dbReference type="GeneID" id="92039576"/>
<comment type="caution">
    <text evidence="1">The sequence shown here is derived from an EMBL/GenBank/DDBJ whole genome shotgun (WGS) entry which is preliminary data.</text>
</comment>